<evidence type="ECO:0000313" key="1">
    <source>
        <dbReference type="EMBL" id="PKU59254.1"/>
    </source>
</evidence>
<protein>
    <submittedName>
        <fullName evidence="1">Uncharacterized protein</fullName>
    </submittedName>
</protein>
<reference evidence="1 2" key="1">
    <citation type="journal article" date="2016" name="Sci. Rep.">
        <title>The Dendrobium catenatum Lindl. genome sequence provides insights into polysaccharide synthase, floral development and adaptive evolution.</title>
        <authorList>
            <person name="Zhang G.Q."/>
            <person name="Xu Q."/>
            <person name="Bian C."/>
            <person name="Tsai W.C."/>
            <person name="Yeh C.M."/>
            <person name="Liu K.W."/>
            <person name="Yoshida K."/>
            <person name="Zhang L.S."/>
            <person name="Chang S.B."/>
            <person name="Chen F."/>
            <person name="Shi Y."/>
            <person name="Su Y.Y."/>
            <person name="Zhang Y.Q."/>
            <person name="Chen L.J."/>
            <person name="Yin Y."/>
            <person name="Lin M."/>
            <person name="Huang H."/>
            <person name="Deng H."/>
            <person name="Wang Z.W."/>
            <person name="Zhu S.L."/>
            <person name="Zhao X."/>
            <person name="Deng C."/>
            <person name="Niu S.C."/>
            <person name="Huang J."/>
            <person name="Wang M."/>
            <person name="Liu G.H."/>
            <person name="Yang H.J."/>
            <person name="Xiao X.J."/>
            <person name="Hsiao Y.Y."/>
            <person name="Wu W.L."/>
            <person name="Chen Y.Y."/>
            <person name="Mitsuda N."/>
            <person name="Ohme-Takagi M."/>
            <person name="Luo Y.B."/>
            <person name="Van de Peer Y."/>
            <person name="Liu Z.J."/>
        </authorList>
    </citation>
    <scope>NUCLEOTIDE SEQUENCE [LARGE SCALE GENOMIC DNA]</scope>
    <source>
        <tissue evidence="1">The whole plant</tissue>
    </source>
</reference>
<sequence>MTERLREAREEEEINRYLRWPPAIFELDRTVVVQVGGVRLSVLTRSRSRYVTLILDSYTTLTARSIYLQIEAVPRGGGGGGKRGLVEAAVADGDDGWWWWSTAVVVASSGRCQLVEMTSDGGGRWPALGGNGRRWSW</sequence>
<gene>
    <name evidence="1" type="ORF">MA16_Dca021676</name>
</gene>
<dbReference type="EMBL" id="KZ504137">
    <property type="protein sequence ID" value="PKU59254.1"/>
    <property type="molecule type" value="Genomic_DNA"/>
</dbReference>
<name>A0A2I0V774_9ASPA</name>
<dbReference type="AlphaFoldDB" id="A0A2I0V774"/>
<proteinExistence type="predicted"/>
<keyword evidence="2" id="KW-1185">Reference proteome</keyword>
<dbReference type="Proteomes" id="UP000233837">
    <property type="component" value="Unassembled WGS sequence"/>
</dbReference>
<evidence type="ECO:0000313" key="2">
    <source>
        <dbReference type="Proteomes" id="UP000233837"/>
    </source>
</evidence>
<reference evidence="1 2" key="2">
    <citation type="journal article" date="2017" name="Nature">
        <title>The Apostasia genome and the evolution of orchids.</title>
        <authorList>
            <person name="Zhang G.Q."/>
            <person name="Liu K.W."/>
            <person name="Li Z."/>
            <person name="Lohaus R."/>
            <person name="Hsiao Y.Y."/>
            <person name="Niu S.C."/>
            <person name="Wang J.Y."/>
            <person name="Lin Y.C."/>
            <person name="Xu Q."/>
            <person name="Chen L.J."/>
            <person name="Yoshida K."/>
            <person name="Fujiwara S."/>
            <person name="Wang Z.W."/>
            <person name="Zhang Y.Q."/>
            <person name="Mitsuda N."/>
            <person name="Wang M."/>
            <person name="Liu G.H."/>
            <person name="Pecoraro L."/>
            <person name="Huang H.X."/>
            <person name="Xiao X.J."/>
            <person name="Lin M."/>
            <person name="Wu X.Y."/>
            <person name="Wu W.L."/>
            <person name="Chen Y.Y."/>
            <person name="Chang S.B."/>
            <person name="Sakamoto S."/>
            <person name="Ohme-Takagi M."/>
            <person name="Yagi M."/>
            <person name="Zeng S.J."/>
            <person name="Shen C.Y."/>
            <person name="Yeh C.M."/>
            <person name="Luo Y.B."/>
            <person name="Tsai W.C."/>
            <person name="Van de Peer Y."/>
            <person name="Liu Z.J."/>
        </authorList>
    </citation>
    <scope>NUCLEOTIDE SEQUENCE [LARGE SCALE GENOMIC DNA]</scope>
    <source>
        <tissue evidence="1">The whole plant</tissue>
    </source>
</reference>
<accession>A0A2I0V774</accession>
<organism evidence="1 2">
    <name type="scientific">Dendrobium catenatum</name>
    <dbReference type="NCBI Taxonomy" id="906689"/>
    <lineage>
        <taxon>Eukaryota</taxon>
        <taxon>Viridiplantae</taxon>
        <taxon>Streptophyta</taxon>
        <taxon>Embryophyta</taxon>
        <taxon>Tracheophyta</taxon>
        <taxon>Spermatophyta</taxon>
        <taxon>Magnoliopsida</taxon>
        <taxon>Liliopsida</taxon>
        <taxon>Asparagales</taxon>
        <taxon>Orchidaceae</taxon>
        <taxon>Epidendroideae</taxon>
        <taxon>Malaxideae</taxon>
        <taxon>Dendrobiinae</taxon>
        <taxon>Dendrobium</taxon>
    </lineage>
</organism>